<sequence length="125" mass="14204">MKLKMGVDAGQEGDFFMIGEPWPLHSVFGCLKETEIPVEIVNPGCTAEQKDAMVKWYFGRRSVFLAHDWYALREWIAVVKRLGLLWRIRDVHLIVHLGTADEYVGYGLGRAEADERAAEVKDAVL</sequence>
<dbReference type="EMBL" id="LT853692">
    <property type="protein sequence ID" value="SMQ45031.1"/>
    <property type="molecule type" value="Genomic_DNA"/>
</dbReference>
<dbReference type="AlphaFoldDB" id="A0A1X7RCR8"/>
<evidence type="ECO:0000313" key="2">
    <source>
        <dbReference type="Proteomes" id="UP000215127"/>
    </source>
</evidence>
<name>A0A1X7RCR8_ZYMT9</name>
<evidence type="ECO:0000313" key="1">
    <source>
        <dbReference type="EMBL" id="SMQ45031.1"/>
    </source>
</evidence>
<accession>A0A1X7RCR8</accession>
<gene>
    <name evidence="1" type="ORF">ZT3D7_G175</name>
</gene>
<keyword evidence="2" id="KW-1185">Reference proteome</keyword>
<organism evidence="1 2">
    <name type="scientific">Zymoseptoria tritici (strain ST99CH_3D7)</name>
    <dbReference type="NCBI Taxonomy" id="1276538"/>
    <lineage>
        <taxon>Eukaryota</taxon>
        <taxon>Fungi</taxon>
        <taxon>Dikarya</taxon>
        <taxon>Ascomycota</taxon>
        <taxon>Pezizomycotina</taxon>
        <taxon>Dothideomycetes</taxon>
        <taxon>Dothideomycetidae</taxon>
        <taxon>Mycosphaerellales</taxon>
        <taxon>Mycosphaerellaceae</taxon>
        <taxon>Zymoseptoria</taxon>
    </lineage>
</organism>
<protein>
    <submittedName>
        <fullName evidence="1">Uncharacterized protein</fullName>
    </submittedName>
</protein>
<proteinExistence type="predicted"/>
<dbReference type="Proteomes" id="UP000215127">
    <property type="component" value="Chromosome 1"/>
</dbReference>
<reference evidence="1 2" key="1">
    <citation type="submission" date="2016-06" db="EMBL/GenBank/DDBJ databases">
        <authorList>
            <person name="Kjaerup R.B."/>
            <person name="Dalgaard T.S."/>
            <person name="Juul-Madsen H.R."/>
        </authorList>
    </citation>
    <scope>NUCLEOTIDE SEQUENCE [LARGE SCALE GENOMIC DNA]</scope>
</reference>